<accession>A0A430L0Y2</accession>
<dbReference type="Proteomes" id="UP000287124">
    <property type="component" value="Unassembled WGS sequence"/>
</dbReference>
<keyword evidence="3" id="KW-1185">Reference proteome</keyword>
<evidence type="ECO:0000256" key="1">
    <source>
        <dbReference type="PIRSR" id="PIRSR605493-1"/>
    </source>
</evidence>
<dbReference type="EMBL" id="MIKF01000589">
    <property type="protein sequence ID" value="RTE69359.1"/>
    <property type="molecule type" value="Genomic_DNA"/>
</dbReference>
<dbReference type="PANTHER" id="PTHR33254">
    <property type="entry name" value="4-HYDROXY-4-METHYL-2-OXOGLUTARATE ALDOLASE 3-RELATED"/>
    <property type="match status" value="1"/>
</dbReference>
<dbReference type="InterPro" id="IPR005493">
    <property type="entry name" value="RraA/RraA-like"/>
</dbReference>
<dbReference type="Pfam" id="PF03737">
    <property type="entry name" value="RraA-like"/>
    <property type="match status" value="1"/>
</dbReference>
<dbReference type="Gene3D" id="3.50.30.40">
    <property type="entry name" value="Ribonuclease E inhibitor RraA/RraA-like"/>
    <property type="match status" value="1"/>
</dbReference>
<evidence type="ECO:0000313" key="2">
    <source>
        <dbReference type="EMBL" id="RTE69359.1"/>
    </source>
</evidence>
<sequence>MSAEADTFTPSTEFMNSECRQNLSCSVLGDMSMEISSMSLNEKLDIISQYSACDVADALVRLQKGQGPPFGGHLAGPFLVSGSPADQAKVVGPAMTVRYASIHSAETAAHGRARAPSGGQYVDAVSPGAVVVIAQEQGLSTALLGANMATRMKLKGAKAVVAAGNIRDVGEIQDIGLPIWAQGSSPVAYSAESKVIEVDAPITAHRLRIDPGDIIFCDGVEGIVRIPLALLDDVISLVPKLAEADNLIHRELLQGTTFADSTAKHPK</sequence>
<dbReference type="AlphaFoldDB" id="A0A430L0Y2"/>
<gene>
    <name evidence="2" type="ORF">BHE90_016257</name>
</gene>
<feature type="binding site" evidence="1">
    <location>
        <position position="167"/>
    </location>
    <ligand>
        <name>substrate</name>
    </ligand>
</feature>
<organism evidence="2 3">
    <name type="scientific">Fusarium euwallaceae</name>
    <dbReference type="NCBI Taxonomy" id="1147111"/>
    <lineage>
        <taxon>Eukaryota</taxon>
        <taxon>Fungi</taxon>
        <taxon>Dikarya</taxon>
        <taxon>Ascomycota</taxon>
        <taxon>Pezizomycotina</taxon>
        <taxon>Sordariomycetes</taxon>
        <taxon>Hypocreomycetidae</taxon>
        <taxon>Hypocreales</taxon>
        <taxon>Nectriaceae</taxon>
        <taxon>Fusarium</taxon>
        <taxon>Fusarium solani species complex</taxon>
    </lineage>
</organism>
<feature type="binding site" evidence="1">
    <location>
        <position position="168"/>
    </location>
    <ligand>
        <name>Mg(2+)</name>
        <dbReference type="ChEBI" id="CHEBI:18420"/>
    </ligand>
</feature>
<comment type="caution">
    <text evidence="2">The sequence shown here is derived from an EMBL/GenBank/DDBJ whole genome shotgun (WGS) entry which is preliminary data.</text>
</comment>
<dbReference type="PANTHER" id="PTHR33254:SF4">
    <property type="entry name" value="4-HYDROXY-4-METHYL-2-OXOGLUTARATE ALDOLASE 3-RELATED"/>
    <property type="match status" value="1"/>
</dbReference>
<keyword evidence="1" id="KW-0479">Metal-binding</keyword>
<reference evidence="2 3" key="1">
    <citation type="submission" date="2017-06" db="EMBL/GenBank/DDBJ databases">
        <title>Comparative genomic analysis of Ambrosia Fusariam Clade fungi.</title>
        <authorList>
            <person name="Stajich J.E."/>
            <person name="Carrillo J."/>
            <person name="Kijimoto T."/>
            <person name="Eskalen A."/>
            <person name="O'Donnell K."/>
            <person name="Kasson M."/>
        </authorList>
    </citation>
    <scope>NUCLEOTIDE SEQUENCE [LARGE SCALE GENOMIC DNA]</scope>
    <source>
        <strain evidence="2 3">UCR1854</strain>
    </source>
</reference>
<dbReference type="GO" id="GO:0046872">
    <property type="term" value="F:metal ion binding"/>
    <property type="evidence" value="ECO:0007669"/>
    <property type="project" value="UniProtKB-KW"/>
</dbReference>
<proteinExistence type="predicted"/>
<keyword evidence="1" id="KW-0460">Magnesium</keyword>
<name>A0A430L0Y2_9HYPO</name>
<dbReference type="CDD" id="cd16841">
    <property type="entry name" value="RraA_family"/>
    <property type="match status" value="1"/>
</dbReference>
<dbReference type="GO" id="GO:0047443">
    <property type="term" value="F:4-hydroxy-4-methyl-2-oxoglutarate aldolase activity"/>
    <property type="evidence" value="ECO:0007669"/>
    <property type="project" value="TreeGrafter"/>
</dbReference>
<feature type="binding site" evidence="1">
    <location>
        <begin position="145"/>
        <end position="148"/>
    </location>
    <ligand>
        <name>substrate</name>
    </ligand>
</feature>
<dbReference type="GO" id="GO:0008948">
    <property type="term" value="F:oxaloacetate decarboxylase activity"/>
    <property type="evidence" value="ECO:0007669"/>
    <property type="project" value="TreeGrafter"/>
</dbReference>
<dbReference type="SUPFAM" id="SSF89562">
    <property type="entry name" value="RraA-like"/>
    <property type="match status" value="1"/>
</dbReference>
<comment type="cofactor">
    <cofactor evidence="1">
        <name>Mg(2+)</name>
        <dbReference type="ChEBI" id="CHEBI:18420"/>
    </cofactor>
</comment>
<evidence type="ECO:0000313" key="3">
    <source>
        <dbReference type="Proteomes" id="UP000287124"/>
    </source>
</evidence>
<dbReference type="InterPro" id="IPR036704">
    <property type="entry name" value="RraA/RraA-like_sf"/>
</dbReference>
<protein>
    <submittedName>
        <fullName evidence="2">Uncharacterized protein</fullName>
    </submittedName>
</protein>